<dbReference type="AlphaFoldDB" id="A0A0A2WSB9"/>
<dbReference type="InterPro" id="IPR050126">
    <property type="entry name" value="Ap4A_hydrolase"/>
</dbReference>
<dbReference type="OrthoDB" id="9800565at2"/>
<evidence type="ECO:0000313" key="3">
    <source>
        <dbReference type="EMBL" id="KGQ21160.2"/>
    </source>
</evidence>
<comment type="similarity">
    <text evidence="1">Belongs to the metallophosphoesterase superfamily. YfcE family.</text>
</comment>
<proteinExistence type="inferred from homology"/>
<dbReference type="SUPFAM" id="SSF56300">
    <property type="entry name" value="Metallo-dependent phosphatases"/>
    <property type="match status" value="1"/>
</dbReference>
<gene>
    <name evidence="3" type="ORF">THFILI_04820</name>
</gene>
<dbReference type="Gene3D" id="3.60.21.10">
    <property type="match status" value="1"/>
</dbReference>
<dbReference type="Proteomes" id="UP000030364">
    <property type="component" value="Unassembled WGS sequence"/>
</dbReference>
<protein>
    <submittedName>
        <fullName evidence="3">Phosphatase</fullName>
    </submittedName>
</protein>
<dbReference type="GO" id="GO:0016791">
    <property type="term" value="F:phosphatase activity"/>
    <property type="evidence" value="ECO:0007669"/>
    <property type="project" value="TreeGrafter"/>
</dbReference>
<dbReference type="InterPro" id="IPR029052">
    <property type="entry name" value="Metallo-depent_PP-like"/>
</dbReference>
<dbReference type="InterPro" id="IPR011152">
    <property type="entry name" value="Pesterase_MJ0912"/>
</dbReference>
<organism evidence="3 4">
    <name type="scientific">Thermus filiformis</name>
    <dbReference type="NCBI Taxonomy" id="276"/>
    <lineage>
        <taxon>Bacteria</taxon>
        <taxon>Thermotogati</taxon>
        <taxon>Deinococcota</taxon>
        <taxon>Deinococci</taxon>
        <taxon>Thermales</taxon>
        <taxon>Thermaceae</taxon>
        <taxon>Thermus</taxon>
    </lineage>
</organism>
<dbReference type="InterPro" id="IPR024654">
    <property type="entry name" value="Calcineurin-like_PHP_lpxH"/>
</dbReference>
<dbReference type="EMBL" id="JPSL02000038">
    <property type="protein sequence ID" value="KGQ21160.2"/>
    <property type="molecule type" value="Genomic_DNA"/>
</dbReference>
<comment type="caution">
    <text evidence="3">The sequence shown here is derived from an EMBL/GenBank/DDBJ whole genome shotgun (WGS) entry which is preliminary data.</text>
</comment>
<keyword evidence="4" id="KW-1185">Reference proteome</keyword>
<dbReference type="PIRSF" id="PIRSF000883">
    <property type="entry name" value="Pesterase_MJ0912"/>
    <property type="match status" value="1"/>
</dbReference>
<accession>A0A0A2WSB9</accession>
<name>A0A0A2WSB9_THEFI</name>
<dbReference type="PANTHER" id="PTHR42850">
    <property type="entry name" value="METALLOPHOSPHOESTERASE"/>
    <property type="match status" value="1"/>
</dbReference>
<dbReference type="STRING" id="276.THFILI_04820"/>
<dbReference type="PANTHER" id="PTHR42850:SF2">
    <property type="entry name" value="BLL5683 PROTEIN"/>
    <property type="match status" value="1"/>
</dbReference>
<evidence type="ECO:0000259" key="2">
    <source>
        <dbReference type="Pfam" id="PF12850"/>
    </source>
</evidence>
<reference evidence="3 4" key="1">
    <citation type="journal article" date="2015" name="Genome Announc.">
        <title>Draft Genome Sequence of the Thermophile Thermus filiformis ATCC 43280, Producer of Carotenoid-(Di)glucoside-Branched Fatty Acid (Di)esters and Source of Hyperthermostable Enzymes of Biotechnological Interest.</title>
        <authorList>
            <person name="Mandelli F."/>
            <person name="Oliveira Ramires B."/>
            <person name="Couger M.B."/>
            <person name="Paixao D.A."/>
            <person name="Camilo C.M."/>
            <person name="Polikarpov I."/>
            <person name="Prade R."/>
            <person name="Riano-Pachon D.M."/>
            <person name="Squina F.M."/>
        </authorList>
    </citation>
    <scope>NUCLEOTIDE SEQUENCE [LARGE SCALE GENOMIC DNA]</scope>
    <source>
        <strain evidence="3 4">ATCC 43280</strain>
    </source>
</reference>
<sequence>MRHLVLADIHGNRFALERVLEVAPAFDRVLFLGDAVGYYPDGDRVLDMLMELEALPVLGNHDAWLLALEVLEVQGPVLEILAWQKARLKPRHLDYLRAWPWGREVEGALLVHGSPQDPFLYLEGTEEAREAFAATAHPLVFHGHTHKAGAFLLLDGPKPWVRHQRFSQGGSLVLPPGVRALVNPGSVGQPRDGVPGAAFALWEGDEVEFFRVEVDLDPLEARMKEVGFPPWLLERLRHGQ</sequence>
<dbReference type="GO" id="GO:0005737">
    <property type="term" value="C:cytoplasm"/>
    <property type="evidence" value="ECO:0007669"/>
    <property type="project" value="TreeGrafter"/>
</dbReference>
<dbReference type="Pfam" id="PF12850">
    <property type="entry name" value="Metallophos_2"/>
    <property type="match status" value="1"/>
</dbReference>
<feature type="domain" description="Calcineurin-like phosphoesterase" evidence="2">
    <location>
        <begin position="1"/>
        <end position="201"/>
    </location>
</feature>
<evidence type="ECO:0000256" key="1">
    <source>
        <dbReference type="ARBA" id="ARBA00008950"/>
    </source>
</evidence>
<evidence type="ECO:0000313" key="4">
    <source>
        <dbReference type="Proteomes" id="UP000030364"/>
    </source>
</evidence>
<dbReference type="RefSeq" id="WP_038066791.1">
    <property type="nucleotide sequence ID" value="NZ_JPSL02000038.1"/>
</dbReference>